<proteinExistence type="predicted"/>
<sequence length="83" mass="9204">MSANTYNNAGANLWGSGIVTVYKEARLLKVGGREKQRVYGYGKYMTNGPLGSMGRPDMESIVYSDLIPRKGRCRGLVWMKVGK</sequence>
<gene>
    <name evidence="1" type="ORF">Tco_0873624</name>
</gene>
<comment type="caution">
    <text evidence="1">The sequence shown here is derived from an EMBL/GenBank/DDBJ whole genome shotgun (WGS) entry which is preliminary data.</text>
</comment>
<evidence type="ECO:0000313" key="2">
    <source>
        <dbReference type="Proteomes" id="UP001151760"/>
    </source>
</evidence>
<reference evidence="1" key="2">
    <citation type="submission" date="2022-01" db="EMBL/GenBank/DDBJ databases">
        <authorList>
            <person name="Yamashiro T."/>
            <person name="Shiraishi A."/>
            <person name="Satake H."/>
            <person name="Nakayama K."/>
        </authorList>
    </citation>
    <scope>NUCLEOTIDE SEQUENCE</scope>
</reference>
<protein>
    <submittedName>
        <fullName evidence="1">Uncharacterized protein</fullName>
    </submittedName>
</protein>
<accession>A0ABQ5BK62</accession>
<reference evidence="1" key="1">
    <citation type="journal article" date="2022" name="Int. J. Mol. Sci.">
        <title>Draft Genome of Tanacetum Coccineum: Genomic Comparison of Closely Related Tanacetum-Family Plants.</title>
        <authorList>
            <person name="Yamashiro T."/>
            <person name="Shiraishi A."/>
            <person name="Nakayama K."/>
            <person name="Satake H."/>
        </authorList>
    </citation>
    <scope>NUCLEOTIDE SEQUENCE</scope>
</reference>
<evidence type="ECO:0000313" key="1">
    <source>
        <dbReference type="EMBL" id="GJT14918.1"/>
    </source>
</evidence>
<name>A0ABQ5BK62_9ASTR</name>
<dbReference type="Proteomes" id="UP001151760">
    <property type="component" value="Unassembled WGS sequence"/>
</dbReference>
<keyword evidence="2" id="KW-1185">Reference proteome</keyword>
<organism evidence="1 2">
    <name type="scientific">Tanacetum coccineum</name>
    <dbReference type="NCBI Taxonomy" id="301880"/>
    <lineage>
        <taxon>Eukaryota</taxon>
        <taxon>Viridiplantae</taxon>
        <taxon>Streptophyta</taxon>
        <taxon>Embryophyta</taxon>
        <taxon>Tracheophyta</taxon>
        <taxon>Spermatophyta</taxon>
        <taxon>Magnoliopsida</taxon>
        <taxon>eudicotyledons</taxon>
        <taxon>Gunneridae</taxon>
        <taxon>Pentapetalae</taxon>
        <taxon>asterids</taxon>
        <taxon>campanulids</taxon>
        <taxon>Asterales</taxon>
        <taxon>Asteraceae</taxon>
        <taxon>Asteroideae</taxon>
        <taxon>Anthemideae</taxon>
        <taxon>Anthemidinae</taxon>
        <taxon>Tanacetum</taxon>
    </lineage>
</organism>
<dbReference type="EMBL" id="BQNB010013355">
    <property type="protein sequence ID" value="GJT14918.1"/>
    <property type="molecule type" value="Genomic_DNA"/>
</dbReference>